<protein>
    <submittedName>
        <fullName evidence="2">Uncharacterized protein</fullName>
    </submittedName>
</protein>
<organism evidence="2">
    <name type="scientific">Arundo donax</name>
    <name type="common">Giant reed</name>
    <name type="synonym">Donax arundinaceus</name>
    <dbReference type="NCBI Taxonomy" id="35708"/>
    <lineage>
        <taxon>Eukaryota</taxon>
        <taxon>Viridiplantae</taxon>
        <taxon>Streptophyta</taxon>
        <taxon>Embryophyta</taxon>
        <taxon>Tracheophyta</taxon>
        <taxon>Spermatophyta</taxon>
        <taxon>Magnoliopsida</taxon>
        <taxon>Liliopsida</taxon>
        <taxon>Poales</taxon>
        <taxon>Poaceae</taxon>
        <taxon>PACMAD clade</taxon>
        <taxon>Arundinoideae</taxon>
        <taxon>Arundineae</taxon>
        <taxon>Arundo</taxon>
    </lineage>
</organism>
<evidence type="ECO:0000256" key="1">
    <source>
        <dbReference type="SAM" id="MobiDB-lite"/>
    </source>
</evidence>
<accession>A0A0A9E4E9</accession>
<dbReference type="EMBL" id="GBRH01205125">
    <property type="protein sequence ID" value="JAD92770.1"/>
    <property type="molecule type" value="Transcribed_RNA"/>
</dbReference>
<dbReference type="AlphaFoldDB" id="A0A0A9E4E9"/>
<feature type="compositionally biased region" description="Basic and acidic residues" evidence="1">
    <location>
        <begin position="38"/>
        <end position="59"/>
    </location>
</feature>
<feature type="region of interest" description="Disordered" evidence="1">
    <location>
        <begin position="32"/>
        <end position="59"/>
    </location>
</feature>
<name>A0A0A9E4E9_ARUDO</name>
<sequence length="59" mass="6342">MHLGYQLEARVAKGHDARSKYIPVLVVATEGVAGPARRGIDGHDGERDQAEHGGRNPKP</sequence>
<reference evidence="2" key="2">
    <citation type="journal article" date="2015" name="Data Brief">
        <title>Shoot transcriptome of the giant reed, Arundo donax.</title>
        <authorList>
            <person name="Barrero R.A."/>
            <person name="Guerrero F.D."/>
            <person name="Moolhuijzen P."/>
            <person name="Goolsby J.A."/>
            <person name="Tidwell J."/>
            <person name="Bellgard S.E."/>
            <person name="Bellgard M.I."/>
        </authorList>
    </citation>
    <scope>NUCLEOTIDE SEQUENCE</scope>
    <source>
        <tissue evidence="2">Shoot tissue taken approximately 20 cm above the soil surface</tissue>
    </source>
</reference>
<reference evidence="2" key="1">
    <citation type="submission" date="2014-09" db="EMBL/GenBank/DDBJ databases">
        <authorList>
            <person name="Magalhaes I.L.F."/>
            <person name="Oliveira U."/>
            <person name="Santos F.R."/>
            <person name="Vidigal T.H.D.A."/>
            <person name="Brescovit A.D."/>
            <person name="Santos A.J."/>
        </authorList>
    </citation>
    <scope>NUCLEOTIDE SEQUENCE</scope>
    <source>
        <tissue evidence="2">Shoot tissue taken approximately 20 cm above the soil surface</tissue>
    </source>
</reference>
<evidence type="ECO:0000313" key="2">
    <source>
        <dbReference type="EMBL" id="JAD92770.1"/>
    </source>
</evidence>
<proteinExistence type="predicted"/>